<sequence length="157" mass="16866">MISWNFPPRGWAFCNGQLMSLNQNQALFAVIGTTYGGNGQTNFALPDLRSRVPIHQGQGFVAGNMAGEENHTLILNELPKHTHVGQGTTTTADQNTPVGNMLANANFQLYTTQASNLTAVDPGTITNTGGNQPHSNIQPYLALNFIIALQGVFPSRT</sequence>
<feature type="domain" description="Phage tail collar" evidence="1">
    <location>
        <begin position="1"/>
        <end position="53"/>
    </location>
</feature>
<evidence type="ECO:0000259" key="1">
    <source>
        <dbReference type="Pfam" id="PF07484"/>
    </source>
</evidence>
<evidence type="ECO:0000313" key="3">
    <source>
        <dbReference type="Proteomes" id="UP000057737"/>
    </source>
</evidence>
<dbReference type="AlphaFoldDB" id="A0A109JCC8"/>
<dbReference type="Gene3D" id="3.90.1340.10">
    <property type="entry name" value="Phage tail collar domain"/>
    <property type="match status" value="1"/>
</dbReference>
<dbReference type="Proteomes" id="UP000057737">
    <property type="component" value="Unassembled WGS sequence"/>
</dbReference>
<gene>
    <name evidence="2" type="ORF">AS156_21660</name>
</gene>
<organism evidence="2 3">
    <name type="scientific">Bradyrhizobium macuxiense</name>
    <dbReference type="NCBI Taxonomy" id="1755647"/>
    <lineage>
        <taxon>Bacteria</taxon>
        <taxon>Pseudomonadati</taxon>
        <taxon>Pseudomonadota</taxon>
        <taxon>Alphaproteobacteria</taxon>
        <taxon>Hyphomicrobiales</taxon>
        <taxon>Nitrobacteraceae</taxon>
        <taxon>Bradyrhizobium</taxon>
    </lineage>
</organism>
<name>A0A109JCC8_9BRAD</name>
<evidence type="ECO:0000313" key="2">
    <source>
        <dbReference type="EMBL" id="KWV46316.1"/>
    </source>
</evidence>
<keyword evidence="3" id="KW-1185">Reference proteome</keyword>
<reference evidence="2 3" key="1">
    <citation type="submission" date="2015-11" db="EMBL/GenBank/DDBJ databases">
        <title>Draft Genome Sequence of the Strain BR 10303 (Bradyrhizobium sp.) isolated from nodules of Centrolobium paraense.</title>
        <authorList>
            <person name="Zelli J.E."/>
            <person name="Simoes-Araujo J.L."/>
            <person name="Barauna A.C."/>
            <person name="Silva K."/>
        </authorList>
    </citation>
    <scope>NUCLEOTIDE SEQUENCE [LARGE SCALE GENOMIC DNA]</scope>
    <source>
        <strain evidence="2 3">BR 10303</strain>
    </source>
</reference>
<dbReference type="SUPFAM" id="SSF88874">
    <property type="entry name" value="Receptor-binding domain of short tail fibre protein gp12"/>
    <property type="match status" value="1"/>
</dbReference>
<dbReference type="Pfam" id="PF07484">
    <property type="entry name" value="Collar"/>
    <property type="match status" value="1"/>
</dbReference>
<protein>
    <submittedName>
        <fullName evidence="2">Phage tail protein</fullName>
    </submittedName>
</protein>
<comment type="caution">
    <text evidence="2">The sequence shown here is derived from an EMBL/GenBank/DDBJ whole genome shotgun (WGS) entry which is preliminary data.</text>
</comment>
<dbReference type="InterPro" id="IPR037053">
    <property type="entry name" value="Phage_tail_collar_dom_sf"/>
</dbReference>
<proteinExistence type="predicted"/>
<dbReference type="EMBL" id="LNCU01000117">
    <property type="protein sequence ID" value="KWV46316.1"/>
    <property type="molecule type" value="Genomic_DNA"/>
</dbReference>
<accession>A0A109JCC8</accession>
<dbReference type="InterPro" id="IPR011083">
    <property type="entry name" value="Phage_tail_collar_dom"/>
</dbReference>